<proteinExistence type="predicted"/>
<dbReference type="InterPro" id="IPR033129">
    <property type="entry name" value="PEPCASE_His_AS"/>
</dbReference>
<name>A0A6J6FS92_9ZZZZ</name>
<dbReference type="GO" id="GO:0008964">
    <property type="term" value="F:phosphoenolpyruvate carboxylase activity"/>
    <property type="evidence" value="ECO:0007669"/>
    <property type="project" value="InterPro"/>
</dbReference>
<dbReference type="GO" id="GO:0006099">
    <property type="term" value="P:tricarboxylic acid cycle"/>
    <property type="evidence" value="ECO:0007669"/>
    <property type="project" value="InterPro"/>
</dbReference>
<gene>
    <name evidence="1" type="ORF">UFOPK1776_00620</name>
</gene>
<dbReference type="PANTHER" id="PTHR30523">
    <property type="entry name" value="PHOSPHOENOLPYRUVATE CARBOXYLASE"/>
    <property type="match status" value="1"/>
</dbReference>
<dbReference type="PANTHER" id="PTHR30523:SF6">
    <property type="entry name" value="PHOSPHOENOLPYRUVATE CARBOXYLASE"/>
    <property type="match status" value="1"/>
</dbReference>
<dbReference type="AlphaFoldDB" id="A0A6J6FS92"/>
<dbReference type="SUPFAM" id="SSF51621">
    <property type="entry name" value="Phosphoenolpyruvate/pyruvate domain"/>
    <property type="match status" value="1"/>
</dbReference>
<reference evidence="1" key="1">
    <citation type="submission" date="2020-05" db="EMBL/GenBank/DDBJ databases">
        <authorList>
            <person name="Chiriac C."/>
            <person name="Salcher M."/>
            <person name="Ghai R."/>
            <person name="Kavagutti S V."/>
        </authorList>
    </citation>
    <scope>NUCLEOTIDE SEQUENCE</scope>
</reference>
<dbReference type="Pfam" id="PF00311">
    <property type="entry name" value="PEPcase"/>
    <property type="match status" value="1"/>
</dbReference>
<dbReference type="PRINTS" id="PR00150">
    <property type="entry name" value="PEPCARBXLASE"/>
</dbReference>
<dbReference type="InterPro" id="IPR021135">
    <property type="entry name" value="PEP_COase"/>
</dbReference>
<dbReference type="GO" id="GO:0005829">
    <property type="term" value="C:cytosol"/>
    <property type="evidence" value="ECO:0007669"/>
    <property type="project" value="TreeGrafter"/>
</dbReference>
<organism evidence="1">
    <name type="scientific">freshwater metagenome</name>
    <dbReference type="NCBI Taxonomy" id="449393"/>
    <lineage>
        <taxon>unclassified sequences</taxon>
        <taxon>metagenomes</taxon>
        <taxon>ecological metagenomes</taxon>
    </lineage>
</organism>
<dbReference type="InterPro" id="IPR015813">
    <property type="entry name" value="Pyrv/PenolPyrv_kinase-like_dom"/>
</dbReference>
<dbReference type="Gene3D" id="1.20.1440.90">
    <property type="entry name" value="Phosphoenolpyruvate/pyruvate domain"/>
    <property type="match status" value="1"/>
</dbReference>
<sequence>MDELRQTLSISTKLIGVTKELEASLAQDLEKLPEIEARYRRINVEEPYRLKATAIGHKLLLTQARHASGLPHFSGRDYKNTSELLQDFEIMHASLLANNGELIANGLLNRIYRTISAFGLTHATMDIREHSGVHRNLLTQIYGELSSSQISEELKSQGKKEIKNLDEVGKKCFDTFVTVNELIDRFGSEVIESYIISMTKSADDVLIAALIAKHAGLLSLDDKKAFAKIGFVPLLETVAELRAAGEILDTLLSDKNYRQIVSLRGDLQEVMLGYSDSNKDAGITTSQWEIHKAQRKLRDVAIKHGVKLRLFHGRGGSVGRGGGPTYDALIALPWGSIDGHIKMTEQGEVISDKYGLPALAKENLELTLAAALEATVLNRKPRQSVGDLNSWNECMDLISDSAFATYRKLVDNPDLPAYFYQSTPVEQLGNLFLGSRPSRRPDASAGLDSLRAIPWVFGWTQSRQIVPGWYGVGSGLKAAREAGKTELLQTLLKEWHFFKTFISNVEMTLAKTDLEIAERYVKSLVDPSLHKIFDQIKTEFELTVKELILMTGETEILGNQPILARTLQVRDTYLAPIQLLQVSLLARVRSQQQVDPVLTRALLLTINGVAAGLRNTG</sequence>
<protein>
    <submittedName>
        <fullName evidence="1">Unannotated protein</fullName>
    </submittedName>
</protein>
<dbReference type="GO" id="GO:0015977">
    <property type="term" value="P:carbon fixation"/>
    <property type="evidence" value="ECO:0007669"/>
    <property type="project" value="InterPro"/>
</dbReference>
<evidence type="ECO:0000313" key="1">
    <source>
        <dbReference type="EMBL" id="CAB4591210.1"/>
    </source>
</evidence>
<dbReference type="EMBL" id="CAEZUC010000082">
    <property type="protein sequence ID" value="CAB4591210.1"/>
    <property type="molecule type" value="Genomic_DNA"/>
</dbReference>
<accession>A0A6J6FS92</accession>
<dbReference type="PROSITE" id="PS00393">
    <property type="entry name" value="PEPCASE_2"/>
    <property type="match status" value="1"/>
</dbReference>